<dbReference type="InterPro" id="IPR027417">
    <property type="entry name" value="P-loop_NTPase"/>
</dbReference>
<evidence type="ECO:0000256" key="4">
    <source>
        <dbReference type="SAM" id="MobiDB-lite"/>
    </source>
</evidence>
<dbReference type="Gene3D" id="3.40.50.300">
    <property type="entry name" value="P-loop containing nucleotide triphosphate hydrolases"/>
    <property type="match status" value="1"/>
</dbReference>
<evidence type="ECO:0000256" key="1">
    <source>
        <dbReference type="ARBA" id="ARBA00005771"/>
    </source>
</evidence>
<organism evidence="6 7">
    <name type="scientific">Rhynchospora tenuis</name>
    <dbReference type="NCBI Taxonomy" id="198213"/>
    <lineage>
        <taxon>Eukaryota</taxon>
        <taxon>Viridiplantae</taxon>
        <taxon>Streptophyta</taxon>
        <taxon>Embryophyta</taxon>
        <taxon>Tracheophyta</taxon>
        <taxon>Spermatophyta</taxon>
        <taxon>Magnoliopsida</taxon>
        <taxon>Liliopsida</taxon>
        <taxon>Poales</taxon>
        <taxon>Cyperaceae</taxon>
        <taxon>Cyperoideae</taxon>
        <taxon>Rhynchosporeae</taxon>
        <taxon>Rhynchospora</taxon>
    </lineage>
</organism>
<dbReference type="EC" id="2.8.2.-" evidence="3"/>
<sequence>MANPSVTSNFSLTTNPLKEKEGEEMVKGSKLRPRPSAKKLIGLDSKYKELICSLETEEGWPPAFPIRKYQDFWQFEWLLPGILSMHENFKPRPSDILVASFLKSGTTWLKALTFTIVHRNKYSFSCHPLLKLNPHDCVPHIEYHYALQDEQYLETLPSPRVLGTHVQYSMLSESVTASQCPIVYICREPKDVIVSYWHMVTRYECLNRPFPFTRAIELFCEGRVPYGPVWDHVLEYYTNSLQSPKKILFLKYEEMMNDPIDGVMRLANFIGCPFSEEEMKNGLVEEIVEFCSFNKLKNLDVNKYNGIGNVKNDYFFRKAIVGDWQNHMTAEMATKVDKITKEKLHDSGFTY</sequence>
<feature type="compositionally biased region" description="Polar residues" evidence="4">
    <location>
        <begin position="1"/>
        <end position="16"/>
    </location>
</feature>
<feature type="region of interest" description="Disordered" evidence="4">
    <location>
        <begin position="1"/>
        <end position="29"/>
    </location>
</feature>
<evidence type="ECO:0000259" key="5">
    <source>
        <dbReference type="Pfam" id="PF00685"/>
    </source>
</evidence>
<accession>A0AAD6A3S7</accession>
<keyword evidence="2 3" id="KW-0808">Transferase</keyword>
<keyword evidence="7" id="KW-1185">Reference proteome</keyword>
<evidence type="ECO:0000256" key="2">
    <source>
        <dbReference type="ARBA" id="ARBA00022679"/>
    </source>
</evidence>
<name>A0AAD6A3S7_9POAL</name>
<reference evidence="6 7" key="1">
    <citation type="journal article" date="2022" name="Cell">
        <title>Repeat-based holocentromeres influence genome architecture and karyotype evolution.</title>
        <authorList>
            <person name="Hofstatter P.G."/>
            <person name="Thangavel G."/>
            <person name="Lux T."/>
            <person name="Neumann P."/>
            <person name="Vondrak T."/>
            <person name="Novak P."/>
            <person name="Zhang M."/>
            <person name="Costa L."/>
            <person name="Castellani M."/>
            <person name="Scott A."/>
            <person name="Toegelov H."/>
            <person name="Fuchs J."/>
            <person name="Mata-Sucre Y."/>
            <person name="Dias Y."/>
            <person name="Vanzela A.L.L."/>
            <person name="Huettel B."/>
            <person name="Almeida C.C.S."/>
            <person name="Simkova H."/>
            <person name="Souza G."/>
            <person name="Pedrosa-Harand A."/>
            <person name="Macas J."/>
            <person name="Mayer K.F.X."/>
            <person name="Houben A."/>
            <person name="Marques A."/>
        </authorList>
    </citation>
    <scope>NUCLEOTIDE SEQUENCE [LARGE SCALE GENOMIC DNA]</scope>
    <source>
        <strain evidence="6">RhyTen1mFocal</strain>
    </source>
</reference>
<gene>
    <name evidence="6" type="ORF">LUZ61_012805</name>
</gene>
<feature type="domain" description="Sulfotransferase" evidence="5">
    <location>
        <begin position="93"/>
        <end position="348"/>
    </location>
</feature>
<dbReference type="Pfam" id="PF00685">
    <property type="entry name" value="Sulfotransfer_1"/>
    <property type="match status" value="1"/>
</dbReference>
<dbReference type="Proteomes" id="UP001210211">
    <property type="component" value="Unassembled WGS sequence"/>
</dbReference>
<proteinExistence type="inferred from homology"/>
<dbReference type="EMBL" id="JAMRDG010000001">
    <property type="protein sequence ID" value="KAJ3709100.1"/>
    <property type="molecule type" value="Genomic_DNA"/>
</dbReference>
<comment type="caution">
    <text evidence="6">The sequence shown here is derived from an EMBL/GenBank/DDBJ whole genome shotgun (WGS) entry which is preliminary data.</text>
</comment>
<dbReference type="GO" id="GO:0008146">
    <property type="term" value="F:sulfotransferase activity"/>
    <property type="evidence" value="ECO:0007669"/>
    <property type="project" value="InterPro"/>
</dbReference>
<dbReference type="SUPFAM" id="SSF52540">
    <property type="entry name" value="P-loop containing nucleoside triphosphate hydrolases"/>
    <property type="match status" value="1"/>
</dbReference>
<comment type="similarity">
    <text evidence="1 3">Belongs to the sulfotransferase 1 family.</text>
</comment>
<dbReference type="PANTHER" id="PTHR11783">
    <property type="entry name" value="SULFOTRANSFERASE SULT"/>
    <property type="match status" value="1"/>
</dbReference>
<evidence type="ECO:0000313" key="6">
    <source>
        <dbReference type="EMBL" id="KAJ3709100.1"/>
    </source>
</evidence>
<feature type="compositionally biased region" description="Basic and acidic residues" evidence="4">
    <location>
        <begin position="17"/>
        <end position="27"/>
    </location>
</feature>
<dbReference type="AlphaFoldDB" id="A0AAD6A3S7"/>
<dbReference type="InterPro" id="IPR000863">
    <property type="entry name" value="Sulfotransferase_dom"/>
</dbReference>
<evidence type="ECO:0000313" key="7">
    <source>
        <dbReference type="Proteomes" id="UP001210211"/>
    </source>
</evidence>
<protein>
    <recommendedName>
        <fullName evidence="3">Sulfotransferase</fullName>
        <ecNumber evidence="3">2.8.2.-</ecNumber>
    </recommendedName>
</protein>
<evidence type="ECO:0000256" key="3">
    <source>
        <dbReference type="RuleBase" id="RU361155"/>
    </source>
</evidence>